<reference evidence="1" key="1">
    <citation type="submission" date="2022-10" db="EMBL/GenBank/DDBJ databases">
        <title>Complete Genome of Trichothecium roseum strain YXFP-22015, a Plant Pathogen Isolated from Citrus.</title>
        <authorList>
            <person name="Wang Y."/>
            <person name="Zhu L."/>
        </authorList>
    </citation>
    <scope>NUCLEOTIDE SEQUENCE</scope>
    <source>
        <strain evidence="1">YXFP-22015</strain>
    </source>
</reference>
<comment type="caution">
    <text evidence="1">The sequence shown here is derived from an EMBL/GenBank/DDBJ whole genome shotgun (WGS) entry which is preliminary data.</text>
</comment>
<accession>A0ACC0UTB8</accession>
<organism evidence="1 2">
    <name type="scientific">Trichothecium roseum</name>
    <dbReference type="NCBI Taxonomy" id="47278"/>
    <lineage>
        <taxon>Eukaryota</taxon>
        <taxon>Fungi</taxon>
        <taxon>Dikarya</taxon>
        <taxon>Ascomycota</taxon>
        <taxon>Pezizomycotina</taxon>
        <taxon>Sordariomycetes</taxon>
        <taxon>Hypocreomycetidae</taxon>
        <taxon>Hypocreales</taxon>
        <taxon>Hypocreales incertae sedis</taxon>
        <taxon>Trichothecium</taxon>
    </lineage>
</organism>
<evidence type="ECO:0000313" key="1">
    <source>
        <dbReference type="EMBL" id="KAI9897325.1"/>
    </source>
</evidence>
<evidence type="ECO:0000313" key="2">
    <source>
        <dbReference type="Proteomes" id="UP001163324"/>
    </source>
</evidence>
<gene>
    <name evidence="1" type="ORF">N3K66_007181</name>
</gene>
<keyword evidence="2" id="KW-1185">Reference proteome</keyword>
<dbReference type="EMBL" id="CM047946">
    <property type="protein sequence ID" value="KAI9897325.1"/>
    <property type="molecule type" value="Genomic_DNA"/>
</dbReference>
<sequence length="333" mass="36984">MEDPSRLEKKTLKVSRGVTYTYYVSPAKGSRQTVILFHGWPDTARLWAGIVNNYLVPNGYGVIAPDCLGYGGTSKPTDIESYAWPKQTADVIDILDAENVSQVVSLGHDWGCCLAQRLYNFYPARVCGLVLVNVAYIVPKGDFDLESFNKATKEAFGHGSYEYWHFFTADDAADIMNRNPESVYTVAFGDPETWLDNWCSPGGMRSYVSSGRTQPTLPFATAEHKADFMSRFGSGSDGFAAPSCWYKAFISSVQKDADSTVSEDAKRVSVPVLFWGAEKDFVCRHKFIQGAIDQGLLPDVTRTVRDGGHWALLERPAEFGQDVLGWLQQRFGS</sequence>
<dbReference type="Proteomes" id="UP001163324">
    <property type="component" value="Chromosome 7"/>
</dbReference>
<proteinExistence type="predicted"/>
<name>A0ACC0UTB8_9HYPO</name>
<protein>
    <submittedName>
        <fullName evidence="1">Uncharacterized protein</fullName>
    </submittedName>
</protein>